<evidence type="ECO:0000313" key="2">
    <source>
        <dbReference type="EMBL" id="MBW0573086.1"/>
    </source>
</evidence>
<evidence type="ECO:0000256" key="1">
    <source>
        <dbReference type="SAM" id="MobiDB-lite"/>
    </source>
</evidence>
<dbReference type="AlphaFoldDB" id="A0A9Q3K3P8"/>
<feature type="region of interest" description="Disordered" evidence="1">
    <location>
        <begin position="1"/>
        <end position="24"/>
    </location>
</feature>
<sequence length="118" mass="14087">MSKLSTPFSPRKSPIKPKEQTTNHFITDLSNQDNSRVLMKEATQLNEWPTFTGESDYEHMSFIKETDIFQEDYAIPDELITERLHSLFSKSAKIWHYDVRQKYGKITWSWWKNEIITK</sequence>
<proteinExistence type="predicted"/>
<protein>
    <submittedName>
        <fullName evidence="2">Uncharacterized protein</fullName>
    </submittedName>
</protein>
<organism evidence="2 3">
    <name type="scientific">Austropuccinia psidii MF-1</name>
    <dbReference type="NCBI Taxonomy" id="1389203"/>
    <lineage>
        <taxon>Eukaryota</taxon>
        <taxon>Fungi</taxon>
        <taxon>Dikarya</taxon>
        <taxon>Basidiomycota</taxon>
        <taxon>Pucciniomycotina</taxon>
        <taxon>Pucciniomycetes</taxon>
        <taxon>Pucciniales</taxon>
        <taxon>Sphaerophragmiaceae</taxon>
        <taxon>Austropuccinia</taxon>
    </lineage>
</organism>
<gene>
    <name evidence="2" type="ORF">O181_112801</name>
</gene>
<name>A0A9Q3K3P8_9BASI</name>
<comment type="caution">
    <text evidence="2">The sequence shown here is derived from an EMBL/GenBank/DDBJ whole genome shotgun (WGS) entry which is preliminary data.</text>
</comment>
<keyword evidence="3" id="KW-1185">Reference proteome</keyword>
<reference evidence="2" key="1">
    <citation type="submission" date="2021-03" db="EMBL/GenBank/DDBJ databases">
        <title>Draft genome sequence of rust myrtle Austropuccinia psidii MF-1, a brazilian biotype.</title>
        <authorList>
            <person name="Quecine M.C."/>
            <person name="Pachon D.M.R."/>
            <person name="Bonatelli M.L."/>
            <person name="Correr F.H."/>
            <person name="Franceschini L.M."/>
            <person name="Leite T.F."/>
            <person name="Margarido G.R.A."/>
            <person name="Almeida C.A."/>
            <person name="Ferrarezi J.A."/>
            <person name="Labate C.A."/>
        </authorList>
    </citation>
    <scope>NUCLEOTIDE SEQUENCE</scope>
    <source>
        <strain evidence="2">MF-1</strain>
    </source>
</reference>
<accession>A0A9Q3K3P8</accession>
<evidence type="ECO:0000313" key="3">
    <source>
        <dbReference type="Proteomes" id="UP000765509"/>
    </source>
</evidence>
<dbReference type="EMBL" id="AVOT02091348">
    <property type="protein sequence ID" value="MBW0573086.1"/>
    <property type="molecule type" value="Genomic_DNA"/>
</dbReference>
<dbReference type="Proteomes" id="UP000765509">
    <property type="component" value="Unassembled WGS sequence"/>
</dbReference>